<protein>
    <recommendedName>
        <fullName evidence="2">DUF7923 domain-containing protein</fullName>
    </recommendedName>
</protein>
<evidence type="ECO:0000313" key="4">
    <source>
        <dbReference type="Proteomes" id="UP001498476"/>
    </source>
</evidence>
<dbReference type="InterPro" id="IPR057683">
    <property type="entry name" value="DUF7923"/>
</dbReference>
<keyword evidence="4" id="KW-1185">Reference proteome</keyword>
<evidence type="ECO:0000259" key="2">
    <source>
        <dbReference type="Pfam" id="PF25540"/>
    </source>
</evidence>
<organism evidence="3 4">
    <name type="scientific">Neonectria punicea</name>
    <dbReference type="NCBI Taxonomy" id="979145"/>
    <lineage>
        <taxon>Eukaryota</taxon>
        <taxon>Fungi</taxon>
        <taxon>Dikarya</taxon>
        <taxon>Ascomycota</taxon>
        <taxon>Pezizomycotina</taxon>
        <taxon>Sordariomycetes</taxon>
        <taxon>Hypocreomycetidae</taxon>
        <taxon>Hypocreales</taxon>
        <taxon>Nectriaceae</taxon>
        <taxon>Neonectria</taxon>
    </lineage>
</organism>
<keyword evidence="1" id="KW-0175">Coiled coil</keyword>
<feature type="coiled-coil region" evidence="1">
    <location>
        <begin position="48"/>
        <end position="102"/>
    </location>
</feature>
<comment type="caution">
    <text evidence="3">The sequence shown here is derived from an EMBL/GenBank/DDBJ whole genome shotgun (WGS) entry which is preliminary data.</text>
</comment>
<gene>
    <name evidence="3" type="ORF">QQX98_010450</name>
</gene>
<dbReference type="Proteomes" id="UP001498476">
    <property type="component" value="Unassembled WGS sequence"/>
</dbReference>
<reference evidence="3 4" key="1">
    <citation type="journal article" date="2025" name="Microbiol. Resour. Announc.">
        <title>Draft genome sequences for Neonectria magnoliae and Neonectria punicea, canker pathogens of Liriodendron tulipifera and Acer saccharum in West Virginia.</title>
        <authorList>
            <person name="Petronek H.M."/>
            <person name="Kasson M.T."/>
            <person name="Metheny A.M."/>
            <person name="Stauder C.M."/>
            <person name="Lovett B."/>
            <person name="Lynch S.C."/>
            <person name="Garnas J.R."/>
            <person name="Kasson L.R."/>
            <person name="Stajich J.E."/>
        </authorList>
    </citation>
    <scope>NUCLEOTIDE SEQUENCE [LARGE SCALE GENOMIC DNA]</scope>
    <source>
        <strain evidence="3 4">NRRL 64653</strain>
    </source>
</reference>
<sequence length="231" mass="25937">MDSRVCINFSEFFDGVCAQGMKNLECMAAIQLQLQTFTEKYRNVCCELERERAANRDAQEKVNRLESDVKKLKEAAHQDASVARLELERERAAKERAGLLDDVKAFKKAVDQNAFILVLIDADADEYLFDEKYYHGDPAEGGKRAALDLRVAVREYIKKAKPDLVGVPIVVKVFASGHRLAESLTKARAFRVDNAKNGVFRFVAGFSEADDQFDFVLVGLENDKGNHKIAS</sequence>
<accession>A0ABR1GPY7</accession>
<proteinExistence type="predicted"/>
<evidence type="ECO:0000313" key="3">
    <source>
        <dbReference type="EMBL" id="KAK7403758.1"/>
    </source>
</evidence>
<feature type="domain" description="DUF7923" evidence="2">
    <location>
        <begin position="111"/>
        <end position="230"/>
    </location>
</feature>
<name>A0ABR1GPY7_9HYPO</name>
<dbReference type="EMBL" id="JAZAVJ010000230">
    <property type="protein sequence ID" value="KAK7403758.1"/>
    <property type="molecule type" value="Genomic_DNA"/>
</dbReference>
<dbReference type="Pfam" id="PF25540">
    <property type="entry name" value="DUF7923"/>
    <property type="match status" value="1"/>
</dbReference>
<dbReference type="PANTHER" id="PTHR37543:SF1">
    <property type="entry name" value="CCCH ZINC FINGER DNA BINDING PROTEIN (AFU_ORTHOLOGUE AFUA_5G12760)"/>
    <property type="match status" value="1"/>
</dbReference>
<dbReference type="PANTHER" id="PTHR37543">
    <property type="entry name" value="CCCH ZINC FINGER DNA BINDING PROTEIN (AFU_ORTHOLOGUE AFUA_5G12760)"/>
    <property type="match status" value="1"/>
</dbReference>
<evidence type="ECO:0000256" key="1">
    <source>
        <dbReference type="SAM" id="Coils"/>
    </source>
</evidence>